<protein>
    <submittedName>
        <fullName evidence="3">Protein TonB</fullName>
    </submittedName>
</protein>
<feature type="domain" description="TonB C-terminal" evidence="2">
    <location>
        <begin position="168"/>
        <end position="229"/>
    </location>
</feature>
<dbReference type="Proteomes" id="UP000280091">
    <property type="component" value="Unassembled WGS sequence"/>
</dbReference>
<dbReference type="RefSeq" id="WP_121365155.1">
    <property type="nucleotide sequence ID" value="NZ_RBXA01000002.1"/>
</dbReference>
<sequence length="232" mass="27137">MKKLLLLFVLLSSITFYAQEKVYFTEHFKELPSAENATYYTIYEDSPEETLRTTYYLDNTLFSKDHFSNYKKRILNGTSEKWYKNGKKEMLAIYVKGKQEGIQTRYFENGQIKRTENFKNGKFVDGNCFNENGTEIEFFTYYIKPEFPGGMKAFYDYIAKNFKLPNNSKGLIKIAFVVERDGTLSDFKIIEGINYDMNVEAVRVLFNSPKWIPGKVDGKDARVKFDLPITVK</sequence>
<dbReference type="AlphaFoldDB" id="A0A495S294"/>
<accession>A0A495S294</accession>
<dbReference type="Gene3D" id="3.30.1150.10">
    <property type="match status" value="1"/>
</dbReference>
<evidence type="ECO:0000256" key="1">
    <source>
        <dbReference type="SAM" id="SignalP"/>
    </source>
</evidence>
<dbReference type="OrthoDB" id="9812355at2"/>
<dbReference type="InterPro" id="IPR037682">
    <property type="entry name" value="TonB_C"/>
</dbReference>
<organism evidence="3 4">
    <name type="scientific">Flavobacterium limicola</name>
    <dbReference type="NCBI Taxonomy" id="180441"/>
    <lineage>
        <taxon>Bacteria</taxon>
        <taxon>Pseudomonadati</taxon>
        <taxon>Bacteroidota</taxon>
        <taxon>Flavobacteriia</taxon>
        <taxon>Flavobacteriales</taxon>
        <taxon>Flavobacteriaceae</taxon>
        <taxon>Flavobacterium</taxon>
    </lineage>
</organism>
<dbReference type="Pfam" id="PF03544">
    <property type="entry name" value="TonB_C"/>
    <property type="match status" value="1"/>
</dbReference>
<keyword evidence="4" id="KW-1185">Reference proteome</keyword>
<keyword evidence="1" id="KW-0732">Signal</keyword>
<evidence type="ECO:0000259" key="2">
    <source>
        <dbReference type="Pfam" id="PF03544"/>
    </source>
</evidence>
<dbReference type="EMBL" id="RBXA01000002">
    <property type="protein sequence ID" value="RKS93905.1"/>
    <property type="molecule type" value="Genomic_DNA"/>
</dbReference>
<name>A0A495S294_9FLAO</name>
<comment type="caution">
    <text evidence="3">The sequence shown here is derived from an EMBL/GenBank/DDBJ whole genome shotgun (WGS) entry which is preliminary data.</text>
</comment>
<dbReference type="Gene3D" id="2.20.110.10">
    <property type="entry name" value="Histone H3 K4-specific methyltransferase SET7/9 N-terminal domain"/>
    <property type="match status" value="1"/>
</dbReference>
<dbReference type="SUPFAM" id="SSF74653">
    <property type="entry name" value="TolA/TonB C-terminal domain"/>
    <property type="match status" value="1"/>
</dbReference>
<dbReference type="SUPFAM" id="SSF82185">
    <property type="entry name" value="Histone H3 K4-specific methyltransferase SET7/9 N-terminal domain"/>
    <property type="match status" value="1"/>
</dbReference>
<proteinExistence type="predicted"/>
<feature type="chain" id="PRO_5019795908" evidence="1">
    <location>
        <begin position="19"/>
        <end position="232"/>
    </location>
</feature>
<evidence type="ECO:0000313" key="3">
    <source>
        <dbReference type="EMBL" id="RKS93905.1"/>
    </source>
</evidence>
<dbReference type="GO" id="GO:0055085">
    <property type="term" value="P:transmembrane transport"/>
    <property type="evidence" value="ECO:0007669"/>
    <property type="project" value="InterPro"/>
</dbReference>
<reference evidence="3 4" key="1">
    <citation type="submission" date="2018-10" db="EMBL/GenBank/DDBJ databases">
        <title>Genomic Encyclopedia of Archaeal and Bacterial Type Strains, Phase II (KMG-II): from individual species to whole genera.</title>
        <authorList>
            <person name="Goeker M."/>
        </authorList>
    </citation>
    <scope>NUCLEOTIDE SEQUENCE [LARGE SCALE GENOMIC DNA]</scope>
    <source>
        <strain evidence="3 4">DSM 15094</strain>
    </source>
</reference>
<gene>
    <name evidence="3" type="ORF">BC952_1762</name>
</gene>
<evidence type="ECO:0000313" key="4">
    <source>
        <dbReference type="Proteomes" id="UP000280091"/>
    </source>
</evidence>
<feature type="signal peptide" evidence="1">
    <location>
        <begin position="1"/>
        <end position="18"/>
    </location>
</feature>